<dbReference type="AlphaFoldDB" id="A0A6M5YH83"/>
<protein>
    <recommendedName>
        <fullName evidence="3">TIGR02996 domain-containing protein</fullName>
    </recommendedName>
</protein>
<reference evidence="2" key="1">
    <citation type="submission" date="2020-05" db="EMBL/GenBank/DDBJ databases">
        <title>Frigoriglobus tundricola gen. nov., sp. nov., a psychrotolerant cellulolytic planctomycete of the family Gemmataceae with two divergent copies of 16S rRNA gene.</title>
        <authorList>
            <person name="Kulichevskaya I.S."/>
            <person name="Ivanova A.A."/>
            <person name="Naumoff D.G."/>
            <person name="Beletsky A.V."/>
            <person name="Rijpstra W.I.C."/>
            <person name="Sinninghe Damste J.S."/>
            <person name="Mardanov A.V."/>
            <person name="Ravin N.V."/>
            <person name="Dedysh S.N."/>
        </authorList>
    </citation>
    <scope>NUCLEOTIDE SEQUENCE [LARGE SCALE GENOMIC DNA]</scope>
    <source>
        <strain evidence="2">PL17</strain>
    </source>
</reference>
<dbReference type="EMBL" id="CP053452">
    <property type="protein sequence ID" value="QJW92626.1"/>
    <property type="molecule type" value="Genomic_DNA"/>
</dbReference>
<gene>
    <name evidence="1" type="ORF">FTUN_0123</name>
</gene>
<dbReference type="KEGG" id="ftj:FTUN_0123"/>
<evidence type="ECO:0000313" key="1">
    <source>
        <dbReference type="EMBL" id="QJW92626.1"/>
    </source>
</evidence>
<organism evidence="1 2">
    <name type="scientific">Frigoriglobus tundricola</name>
    <dbReference type="NCBI Taxonomy" id="2774151"/>
    <lineage>
        <taxon>Bacteria</taxon>
        <taxon>Pseudomonadati</taxon>
        <taxon>Planctomycetota</taxon>
        <taxon>Planctomycetia</taxon>
        <taxon>Gemmatales</taxon>
        <taxon>Gemmataceae</taxon>
        <taxon>Frigoriglobus</taxon>
    </lineage>
</organism>
<dbReference type="Proteomes" id="UP000503447">
    <property type="component" value="Chromosome"/>
</dbReference>
<dbReference type="InterPro" id="IPR014338">
    <property type="entry name" value="CHP02996_rpt-companion-dom"/>
</dbReference>
<keyword evidence="2" id="KW-1185">Reference proteome</keyword>
<dbReference type="NCBIfam" id="TIGR02996">
    <property type="entry name" value="rpt_mate_G_obs"/>
    <property type="match status" value="1"/>
</dbReference>
<name>A0A6M5YH83_9BACT</name>
<accession>A0A6M5YH83</accession>
<evidence type="ECO:0000313" key="2">
    <source>
        <dbReference type="Proteomes" id="UP000503447"/>
    </source>
</evidence>
<sequence>MDFHKATMDEEEPFLRALLANPHDRVTRQVYADWLADRNDPRAEFLHLHARLAAAGSGHPERPGLRQRINQLRALLPSWWLDHVG</sequence>
<evidence type="ECO:0008006" key="3">
    <source>
        <dbReference type="Google" id="ProtNLM"/>
    </source>
</evidence>
<proteinExistence type="predicted"/>